<evidence type="ECO:0008006" key="3">
    <source>
        <dbReference type="Google" id="ProtNLM"/>
    </source>
</evidence>
<reference evidence="2" key="1">
    <citation type="journal article" date="2019" name="Int. J. Syst. Evol. Microbiol.">
        <title>The Global Catalogue of Microorganisms (GCM) 10K type strain sequencing project: providing services to taxonomists for standard genome sequencing and annotation.</title>
        <authorList>
            <consortium name="The Broad Institute Genomics Platform"/>
            <consortium name="The Broad Institute Genome Sequencing Center for Infectious Disease"/>
            <person name="Wu L."/>
            <person name="Ma J."/>
        </authorList>
    </citation>
    <scope>NUCLEOTIDE SEQUENCE [LARGE SCALE GENOMIC DNA]</scope>
    <source>
        <strain evidence="2">CGMCC 1.15044</strain>
    </source>
</reference>
<gene>
    <name evidence="1" type="ORF">GCM10010917_34410</name>
</gene>
<dbReference type="Proteomes" id="UP000609323">
    <property type="component" value="Unassembled WGS sequence"/>
</dbReference>
<evidence type="ECO:0000313" key="1">
    <source>
        <dbReference type="EMBL" id="GGA46235.1"/>
    </source>
</evidence>
<name>A0ABQ1GLK7_9BACL</name>
<accession>A0ABQ1GLK7</accession>
<organism evidence="1 2">
    <name type="scientific">Paenibacillus physcomitrellae</name>
    <dbReference type="NCBI Taxonomy" id="1619311"/>
    <lineage>
        <taxon>Bacteria</taxon>
        <taxon>Bacillati</taxon>
        <taxon>Bacillota</taxon>
        <taxon>Bacilli</taxon>
        <taxon>Bacillales</taxon>
        <taxon>Paenibacillaceae</taxon>
        <taxon>Paenibacillus</taxon>
    </lineage>
</organism>
<comment type="caution">
    <text evidence="1">The sequence shown here is derived from an EMBL/GenBank/DDBJ whole genome shotgun (WGS) entry which is preliminary data.</text>
</comment>
<sequence length="165" mass="18737">MNLYFRDNFFNAGETEILNERNERVGYLNLKSAFGSSIEVYGNGVQVCSGRFPFFSGRWEVQDVHGNTLGKLRSRFTFFSKKYTYETNGRGEYDILSPAFSKEYEVVNDYGVVARFAKVSGWFSASAYELSNSSELLNDYELVAVIMGVHEIQKRHDNNAGANVT</sequence>
<evidence type="ECO:0000313" key="2">
    <source>
        <dbReference type="Proteomes" id="UP000609323"/>
    </source>
</evidence>
<protein>
    <recommendedName>
        <fullName evidence="3">YopX protein domain-containing protein</fullName>
    </recommendedName>
</protein>
<dbReference type="RefSeq" id="WP_094094286.1">
    <property type="nucleotide sequence ID" value="NZ_BMHF01000014.1"/>
</dbReference>
<proteinExistence type="predicted"/>
<dbReference type="EMBL" id="BMHF01000014">
    <property type="protein sequence ID" value="GGA46235.1"/>
    <property type="molecule type" value="Genomic_DNA"/>
</dbReference>
<keyword evidence="2" id="KW-1185">Reference proteome</keyword>